<dbReference type="Pfam" id="PF22633">
    <property type="entry name" value="F5_F8_type_C_2"/>
    <property type="match status" value="1"/>
</dbReference>
<dbReference type="PROSITE" id="PS50022">
    <property type="entry name" value="FA58C_3"/>
    <property type="match status" value="2"/>
</dbReference>
<feature type="domain" description="F5/8 type C" evidence="2">
    <location>
        <begin position="33"/>
        <end position="170"/>
    </location>
</feature>
<dbReference type="Proteomes" id="UP001500751">
    <property type="component" value="Unassembled WGS sequence"/>
</dbReference>
<evidence type="ECO:0008006" key="6">
    <source>
        <dbReference type="Google" id="ProtNLM"/>
    </source>
</evidence>
<evidence type="ECO:0000313" key="5">
    <source>
        <dbReference type="Proteomes" id="UP001500751"/>
    </source>
</evidence>
<dbReference type="InterPro" id="IPR051941">
    <property type="entry name" value="BG_Antigen-Binding_Lectin"/>
</dbReference>
<evidence type="ECO:0000313" key="4">
    <source>
        <dbReference type="EMBL" id="GAA2051783.1"/>
    </source>
</evidence>
<dbReference type="EMBL" id="BAAAQN010000052">
    <property type="protein sequence ID" value="GAA2051783.1"/>
    <property type="molecule type" value="Genomic_DNA"/>
</dbReference>
<feature type="domain" description="GH64" evidence="3">
    <location>
        <begin position="296"/>
        <end position="586"/>
    </location>
</feature>
<evidence type="ECO:0000259" key="3">
    <source>
        <dbReference type="PROSITE" id="PS52006"/>
    </source>
</evidence>
<dbReference type="InterPro" id="IPR000421">
    <property type="entry name" value="FA58C"/>
</dbReference>
<organism evidence="4 5">
    <name type="scientific">Catenulispora yoronensis</name>
    <dbReference type="NCBI Taxonomy" id="450799"/>
    <lineage>
        <taxon>Bacteria</taxon>
        <taxon>Bacillati</taxon>
        <taxon>Actinomycetota</taxon>
        <taxon>Actinomycetes</taxon>
        <taxon>Catenulisporales</taxon>
        <taxon>Catenulisporaceae</taxon>
        <taxon>Catenulispora</taxon>
    </lineage>
</organism>
<reference evidence="5" key="1">
    <citation type="journal article" date="2019" name="Int. J. Syst. Evol. Microbiol.">
        <title>The Global Catalogue of Microorganisms (GCM) 10K type strain sequencing project: providing services to taxonomists for standard genome sequencing and annotation.</title>
        <authorList>
            <consortium name="The Broad Institute Genomics Platform"/>
            <consortium name="The Broad Institute Genome Sequencing Center for Infectious Disease"/>
            <person name="Wu L."/>
            <person name="Ma J."/>
        </authorList>
    </citation>
    <scope>NUCLEOTIDE SEQUENCE [LARGE SCALE GENOMIC DNA]</scope>
    <source>
        <strain evidence="5">JCM 16014</strain>
    </source>
</reference>
<keyword evidence="1" id="KW-0732">Signal</keyword>
<feature type="domain" description="F5/8 type C" evidence="2">
    <location>
        <begin position="171"/>
        <end position="306"/>
    </location>
</feature>
<evidence type="ECO:0000259" key="2">
    <source>
        <dbReference type="PROSITE" id="PS50022"/>
    </source>
</evidence>
<feature type="chain" id="PRO_5046297669" description="Beta-1,3-glucanase" evidence="1">
    <location>
        <begin position="41"/>
        <end position="586"/>
    </location>
</feature>
<sequence>MTVMTRRRVRFTRVRVVAMLVALLASLLAAGPLRAPRANAATSVLLSQGKTATASSVENATFPASNAVDGNTGTRWSSAFADPQWLQVDLGASATITQVVLNWEAASAKAFQIQTSADGATWTSVYSTTTGPGGTQTLNVSGTGRYVRMYGTARNTAYGYSLFEFQVYGTSGGSTGTCANNAALNKPATASSAENATLGASNAVDGNTATRWSSLFADPQWLQVDLGTSQAICGVQLNWEAAYAKAYQIQTSNDGTTWTTVYSTTTGAGGVENLTLTGTGRYVRVYGTQRATAYGYSLWEFAVLTAGSTPPPPPDVFWGDTSSIPAAQNVMMLKILNRTNGKYPDSQVYWSFNGQTHSIADQPYFDMPVNSSGRMYFYLGSPTSAYYDFIEFTIGANQFNGNTTRVDAFGLKIAMRLHTHDGYDVQVGENQSVFAEDRATTFQRFINAVPQQFKVLAQTQAPYRIIAPGSDPSFQPGGVNANYFTSYANSVGVNETTQYIFGCAGSMGGNPTMCAALNRHVAGLTSSQQADPSQYYLAAPANYYAKFWHDNAINGLAYGFPYDDVDGQSSYISHANPQYLLIAVGW</sequence>
<keyword evidence="5" id="KW-1185">Reference proteome</keyword>
<dbReference type="Gene3D" id="2.60.110.10">
    <property type="entry name" value="Thaumatin"/>
    <property type="match status" value="2"/>
</dbReference>
<accession>A0ABP5GMZ0</accession>
<evidence type="ECO:0000256" key="1">
    <source>
        <dbReference type="SAM" id="SignalP"/>
    </source>
</evidence>
<dbReference type="InterPro" id="IPR042517">
    <property type="entry name" value="Glyco_hydro_64_N_2"/>
</dbReference>
<dbReference type="InterPro" id="IPR032477">
    <property type="entry name" value="Glyco_hydro_64"/>
</dbReference>
<dbReference type="PANTHER" id="PTHR45713">
    <property type="entry name" value="FTP DOMAIN-CONTAINING PROTEIN"/>
    <property type="match status" value="1"/>
</dbReference>
<dbReference type="Pfam" id="PF00754">
    <property type="entry name" value="F5_F8_type_C"/>
    <property type="match status" value="1"/>
</dbReference>
<dbReference type="SUPFAM" id="SSF49785">
    <property type="entry name" value="Galactose-binding domain-like"/>
    <property type="match status" value="2"/>
</dbReference>
<dbReference type="CDD" id="cd09214">
    <property type="entry name" value="GH64-like"/>
    <property type="match status" value="1"/>
</dbReference>
<comment type="caution">
    <text evidence="4">The sequence shown here is derived from an EMBL/GenBank/DDBJ whole genome shotgun (WGS) entry which is preliminary data.</text>
</comment>
<name>A0ABP5GMZ0_9ACTN</name>
<dbReference type="SMART" id="SM00231">
    <property type="entry name" value="FA58C"/>
    <property type="match status" value="2"/>
</dbReference>
<gene>
    <name evidence="4" type="ORF">GCM10009839_68670</name>
</gene>
<dbReference type="Pfam" id="PF16483">
    <property type="entry name" value="Glyco_hydro_64"/>
    <property type="match status" value="2"/>
</dbReference>
<dbReference type="Gene3D" id="3.30.920.50">
    <property type="entry name" value="Beta-1,3-glucanase, C-terminal domain"/>
    <property type="match status" value="2"/>
</dbReference>
<dbReference type="InterPro" id="IPR008979">
    <property type="entry name" value="Galactose-bd-like_sf"/>
</dbReference>
<dbReference type="InterPro" id="IPR037176">
    <property type="entry name" value="Osmotin/thaumatin-like_sf"/>
</dbReference>
<protein>
    <recommendedName>
        <fullName evidence="6">Beta-1,3-glucanase</fullName>
    </recommendedName>
</protein>
<feature type="signal peptide" evidence="1">
    <location>
        <begin position="1"/>
        <end position="40"/>
    </location>
</feature>
<dbReference type="PROSITE" id="PS52006">
    <property type="entry name" value="GH64"/>
    <property type="match status" value="1"/>
</dbReference>
<dbReference type="Gene3D" id="2.60.120.260">
    <property type="entry name" value="Galactose-binding domain-like"/>
    <property type="match status" value="2"/>
</dbReference>
<dbReference type="PANTHER" id="PTHR45713:SF6">
    <property type="entry name" value="F5_8 TYPE C DOMAIN-CONTAINING PROTEIN"/>
    <property type="match status" value="1"/>
</dbReference>
<proteinExistence type="predicted"/>